<organism evidence="1 2">
    <name type="scientific">Micrococcus endophyticus</name>
    <dbReference type="NCBI Taxonomy" id="455343"/>
    <lineage>
        <taxon>Bacteria</taxon>
        <taxon>Bacillati</taxon>
        <taxon>Actinomycetota</taxon>
        <taxon>Actinomycetes</taxon>
        <taxon>Micrococcales</taxon>
        <taxon>Micrococcaceae</taxon>
        <taxon>Micrococcus</taxon>
    </lineage>
</organism>
<dbReference type="Proteomes" id="UP000567246">
    <property type="component" value="Unassembled WGS sequence"/>
</dbReference>
<gene>
    <name evidence="1" type="ORF">HDA33_000416</name>
</gene>
<comment type="caution">
    <text evidence="1">The sequence shown here is derived from an EMBL/GenBank/DDBJ whole genome shotgun (WGS) entry which is preliminary data.</text>
</comment>
<evidence type="ECO:0000313" key="2">
    <source>
        <dbReference type="Proteomes" id="UP000567246"/>
    </source>
</evidence>
<dbReference type="EMBL" id="JACHMW010000001">
    <property type="protein sequence ID" value="MBB5847852.1"/>
    <property type="molecule type" value="Genomic_DNA"/>
</dbReference>
<protein>
    <recommendedName>
        <fullName evidence="3">DUF4157 domain-containing protein</fullName>
    </recommendedName>
</protein>
<name>A0A7W9JHA6_9MICC</name>
<evidence type="ECO:0008006" key="3">
    <source>
        <dbReference type="Google" id="ProtNLM"/>
    </source>
</evidence>
<reference evidence="1 2" key="1">
    <citation type="submission" date="2020-08" db="EMBL/GenBank/DDBJ databases">
        <title>Sequencing the genomes of 1000 actinobacteria strains.</title>
        <authorList>
            <person name="Klenk H.-P."/>
        </authorList>
    </citation>
    <scope>NUCLEOTIDE SEQUENCE [LARGE SCALE GENOMIC DNA]</scope>
    <source>
        <strain evidence="1 2">DSM 17945</strain>
    </source>
</reference>
<accession>A0A7W9JHA6</accession>
<evidence type="ECO:0000313" key="1">
    <source>
        <dbReference type="EMBL" id="MBB5847852.1"/>
    </source>
</evidence>
<dbReference type="AlphaFoldDB" id="A0A7W9JHA6"/>
<proteinExistence type="predicted"/>
<keyword evidence="2" id="KW-1185">Reference proteome</keyword>
<dbReference type="RefSeq" id="WP_246416848.1">
    <property type="nucleotide sequence ID" value="NZ_BAABAG010000010.1"/>
</dbReference>
<sequence>MTAPDSPAGVGAGPPPLRRRTRARGLWNLVNLSTPLGLVGAVVSGCALRPGPHGLIEARGWRHSFPGGAAFTVGDVVFTRPGLRMTEDLWRHEAGHAAQYAGMLGLPFLPAYAAAAAWSSWRTGDPASRNPFERGAGLVLGGYVERPVRRGPRRRR</sequence>